<evidence type="ECO:0000313" key="3">
    <source>
        <dbReference type="EMBL" id="RHA54067.1"/>
    </source>
</evidence>
<dbReference type="Gene3D" id="1.10.3210.10">
    <property type="entry name" value="Hypothetical protein af1432"/>
    <property type="match status" value="1"/>
</dbReference>
<evidence type="ECO:0000313" key="4">
    <source>
        <dbReference type="Proteomes" id="UP000284598"/>
    </source>
</evidence>
<dbReference type="Proteomes" id="UP000284598">
    <property type="component" value="Unassembled WGS sequence"/>
</dbReference>
<evidence type="ECO:0000313" key="5">
    <source>
        <dbReference type="Proteomes" id="UP000284779"/>
    </source>
</evidence>
<comment type="caution">
    <text evidence="2">The sequence shown here is derived from an EMBL/GenBank/DDBJ whole genome shotgun (WGS) entry which is preliminary data.</text>
</comment>
<dbReference type="Pfam" id="PF01966">
    <property type="entry name" value="HD"/>
    <property type="match status" value="1"/>
</dbReference>
<dbReference type="EMBL" id="QSFO01000008">
    <property type="protein sequence ID" value="RHA54067.1"/>
    <property type="molecule type" value="Genomic_DNA"/>
</dbReference>
<proteinExistence type="predicted"/>
<gene>
    <name evidence="3" type="ORF">DW929_08335</name>
    <name evidence="2" type="ORF">DW944_04580</name>
</gene>
<name>A0A413RAW0_9FIRM</name>
<reference evidence="4 5" key="1">
    <citation type="submission" date="2018-08" db="EMBL/GenBank/DDBJ databases">
        <title>A genome reference for cultivated species of the human gut microbiota.</title>
        <authorList>
            <person name="Zou Y."/>
            <person name="Xue W."/>
            <person name="Luo G."/>
        </authorList>
    </citation>
    <scope>NUCLEOTIDE SEQUENCE [LARGE SCALE GENOMIC DNA]</scope>
    <source>
        <strain evidence="3 4">AM43-2</strain>
        <strain evidence="2 5">AM44-11BH</strain>
    </source>
</reference>
<dbReference type="RefSeq" id="WP_117969986.1">
    <property type="nucleotide sequence ID" value="NZ_CATWJF010000008.1"/>
</dbReference>
<organism evidence="2 5">
    <name type="scientific">Eubacterium ventriosum</name>
    <dbReference type="NCBI Taxonomy" id="39496"/>
    <lineage>
        <taxon>Bacteria</taxon>
        <taxon>Bacillati</taxon>
        <taxon>Bacillota</taxon>
        <taxon>Clostridia</taxon>
        <taxon>Eubacteriales</taxon>
        <taxon>Eubacteriaceae</taxon>
        <taxon>Eubacterium</taxon>
    </lineage>
</organism>
<dbReference type="AlphaFoldDB" id="A0A413RAW0"/>
<evidence type="ECO:0000259" key="1">
    <source>
        <dbReference type="Pfam" id="PF01966"/>
    </source>
</evidence>
<dbReference type="SUPFAM" id="SSF109604">
    <property type="entry name" value="HD-domain/PDEase-like"/>
    <property type="match status" value="1"/>
</dbReference>
<sequence>MDINLNYRDEFIELVTPIIENEKVKRMDKYIQHGTTSTLEHCISVAYVSFSIAKKFHINCDYNSLIRGALLHDYFLYDWHVSDESHKWHGFSHARMALLNASRDFELTPIEKDIIEKHMFPLNIRLPKYKESYLVTIADKICSSYETIYKVPYVAIYN</sequence>
<keyword evidence="5" id="KW-1185">Reference proteome</keyword>
<protein>
    <submittedName>
        <fullName evidence="2">HD domain-containing protein</fullName>
    </submittedName>
</protein>
<evidence type="ECO:0000313" key="2">
    <source>
        <dbReference type="EMBL" id="RHA19621.1"/>
    </source>
</evidence>
<dbReference type="InterPro" id="IPR006674">
    <property type="entry name" value="HD_domain"/>
</dbReference>
<dbReference type="Proteomes" id="UP000284779">
    <property type="component" value="Unassembled WGS sequence"/>
</dbReference>
<feature type="domain" description="HD" evidence="1">
    <location>
        <begin position="38"/>
        <end position="141"/>
    </location>
</feature>
<accession>A0A413RAW0</accession>
<dbReference type="EMBL" id="QSFD01000003">
    <property type="protein sequence ID" value="RHA19621.1"/>
    <property type="molecule type" value="Genomic_DNA"/>
</dbReference>